<proteinExistence type="predicted"/>
<dbReference type="PANTHER" id="PTHR30505:SF0">
    <property type="entry name" value="FRUCTOSE-LIKE PTS SYSTEM EIIBC COMPONENT-RELATED"/>
    <property type="match status" value="1"/>
</dbReference>
<feature type="transmembrane region" description="Helical" evidence="10">
    <location>
        <begin position="101"/>
        <end position="125"/>
    </location>
</feature>
<dbReference type="GO" id="GO:0090563">
    <property type="term" value="F:protein-phosphocysteine-sugar phosphotransferase activity"/>
    <property type="evidence" value="ECO:0007669"/>
    <property type="project" value="TreeGrafter"/>
</dbReference>
<feature type="region of interest" description="Disordered" evidence="9">
    <location>
        <begin position="1"/>
        <end position="34"/>
    </location>
</feature>
<feature type="transmembrane region" description="Helical" evidence="10">
    <location>
        <begin position="321"/>
        <end position="339"/>
    </location>
</feature>
<organism evidence="12 13">
    <name type="scientific">Enterocloster lavalensis</name>
    <dbReference type="NCBI Taxonomy" id="460384"/>
    <lineage>
        <taxon>Bacteria</taxon>
        <taxon>Bacillati</taxon>
        <taxon>Bacillota</taxon>
        <taxon>Clostridia</taxon>
        <taxon>Lachnospirales</taxon>
        <taxon>Lachnospiraceae</taxon>
        <taxon>Enterocloster</taxon>
    </lineage>
</organism>
<feature type="transmembrane region" description="Helical" evidence="10">
    <location>
        <begin position="53"/>
        <end position="74"/>
    </location>
</feature>
<keyword evidence="6 10" id="KW-0812">Transmembrane</keyword>
<accession>A0A1I0K4A7</accession>
<evidence type="ECO:0000256" key="9">
    <source>
        <dbReference type="SAM" id="MobiDB-lite"/>
    </source>
</evidence>
<dbReference type="RefSeq" id="WP_092371238.1">
    <property type="nucleotide sequence ID" value="NZ_CAKXUV010000043.1"/>
</dbReference>
<feature type="domain" description="PTS EIIC type-2" evidence="11">
    <location>
        <begin position="41"/>
        <end position="411"/>
    </location>
</feature>
<evidence type="ECO:0000256" key="3">
    <source>
        <dbReference type="ARBA" id="ARBA00022475"/>
    </source>
</evidence>
<keyword evidence="7 10" id="KW-1133">Transmembrane helix</keyword>
<feature type="transmembrane region" description="Helical" evidence="10">
    <location>
        <begin position="132"/>
        <end position="154"/>
    </location>
</feature>
<feature type="transmembrane region" description="Helical" evidence="10">
    <location>
        <begin position="281"/>
        <end position="301"/>
    </location>
</feature>
<dbReference type="InterPro" id="IPR013014">
    <property type="entry name" value="PTS_EIIC_2"/>
</dbReference>
<reference evidence="13" key="1">
    <citation type="submission" date="2016-10" db="EMBL/GenBank/DDBJ databases">
        <authorList>
            <person name="Varghese N."/>
            <person name="Submissions S."/>
        </authorList>
    </citation>
    <scope>NUCLEOTIDE SEQUENCE [LARGE SCALE GENOMIC DNA]</scope>
    <source>
        <strain evidence="13">NLAE-zl-G277</strain>
    </source>
</reference>
<evidence type="ECO:0000256" key="6">
    <source>
        <dbReference type="ARBA" id="ARBA00022692"/>
    </source>
</evidence>
<evidence type="ECO:0000259" key="11">
    <source>
        <dbReference type="PROSITE" id="PS51104"/>
    </source>
</evidence>
<feature type="transmembrane region" description="Helical" evidence="10">
    <location>
        <begin position="386"/>
        <end position="404"/>
    </location>
</feature>
<feature type="transmembrane region" description="Helical" evidence="10">
    <location>
        <begin position="243"/>
        <end position="260"/>
    </location>
</feature>
<keyword evidence="3" id="KW-1003">Cell membrane</keyword>
<dbReference type="Proteomes" id="UP000198508">
    <property type="component" value="Unassembled WGS sequence"/>
</dbReference>
<keyword evidence="5" id="KW-0598">Phosphotransferase system</keyword>
<dbReference type="STRING" id="460384.SAMN05216313_14721"/>
<evidence type="ECO:0000256" key="10">
    <source>
        <dbReference type="SAM" id="Phobius"/>
    </source>
</evidence>
<dbReference type="EMBL" id="FOIM01000047">
    <property type="protein sequence ID" value="SEU18631.1"/>
    <property type="molecule type" value="Genomic_DNA"/>
</dbReference>
<dbReference type="PROSITE" id="PS51104">
    <property type="entry name" value="PTS_EIIC_TYPE_2"/>
    <property type="match status" value="1"/>
</dbReference>
<keyword evidence="2" id="KW-0813">Transport</keyword>
<feature type="transmembrane region" description="Helical" evidence="10">
    <location>
        <begin position="346"/>
        <end position="366"/>
    </location>
</feature>
<gene>
    <name evidence="12" type="ORF">SAMN05216313_14721</name>
</gene>
<evidence type="ECO:0000313" key="13">
    <source>
        <dbReference type="Proteomes" id="UP000198508"/>
    </source>
</evidence>
<keyword evidence="8 10" id="KW-0472">Membrane</keyword>
<feature type="transmembrane region" description="Helical" evidence="10">
    <location>
        <begin position="160"/>
        <end position="182"/>
    </location>
</feature>
<evidence type="ECO:0000256" key="2">
    <source>
        <dbReference type="ARBA" id="ARBA00022448"/>
    </source>
</evidence>
<dbReference type="InterPro" id="IPR050864">
    <property type="entry name" value="Bacterial_PTS_Sugar_Transport"/>
</dbReference>
<feature type="transmembrane region" description="Helical" evidence="10">
    <location>
        <begin position="202"/>
        <end position="223"/>
    </location>
</feature>
<dbReference type="AlphaFoldDB" id="A0A1I0K4A7"/>
<evidence type="ECO:0000256" key="5">
    <source>
        <dbReference type="ARBA" id="ARBA00022683"/>
    </source>
</evidence>
<protein>
    <recommendedName>
        <fullName evidence="11">PTS EIIC type-2 domain-containing protein</fullName>
    </recommendedName>
</protein>
<evidence type="ECO:0000256" key="1">
    <source>
        <dbReference type="ARBA" id="ARBA00004651"/>
    </source>
</evidence>
<evidence type="ECO:0000256" key="4">
    <source>
        <dbReference type="ARBA" id="ARBA00022597"/>
    </source>
</evidence>
<keyword evidence="4" id="KW-0762">Sugar transport</keyword>
<sequence length="420" mass="43995">MAITKRSALTGQAENKNAGAAAKPAQKAPEVQEKKGLWDTLSRHVMTGISNMIPFLIMGGLILAFSQLIPYVILGVDPSMGIVDAMNSGAYEGFNLSLLKFANLCADFGGTLFGFAIPMFAAFMANSIGGKLAFPAGFIGGLMATKPTAVLSLADGTWTTTAPVASTFLGALIIAIAAGYFVKYLNQKIKVSHNMLAFKSTFLIPMLAAVFVMLGMHLVVTPLGGMLNSLIKAGLSAAGKAGSYGYTIALSAATAIDLGGPINKAAGFVALGFTTDKVLPITARVVAIVVPSFGLGLATLIDRFVVKRHVFDKQFYPQGKTAMFLALMGISEGAIPFALEMPKVIIPCYMIGAICGSLAATIFGAVQWFPESAVWAWPLCENIPAYIAGIVVGAVVTAVLVIFIRNNMMSKGKLTVDSND</sequence>
<evidence type="ECO:0000313" key="12">
    <source>
        <dbReference type="EMBL" id="SEU18631.1"/>
    </source>
</evidence>
<dbReference type="GeneID" id="93280264"/>
<feature type="compositionally biased region" description="Low complexity" evidence="9">
    <location>
        <begin position="11"/>
        <end position="29"/>
    </location>
</feature>
<dbReference type="GO" id="GO:0005886">
    <property type="term" value="C:plasma membrane"/>
    <property type="evidence" value="ECO:0007669"/>
    <property type="project" value="UniProtKB-SubCell"/>
</dbReference>
<comment type="subcellular location">
    <subcellularLocation>
        <location evidence="1">Cell membrane</location>
        <topology evidence="1">Multi-pass membrane protein</topology>
    </subcellularLocation>
</comment>
<evidence type="ECO:0000256" key="8">
    <source>
        <dbReference type="ARBA" id="ARBA00023136"/>
    </source>
</evidence>
<name>A0A1I0K4A7_9FIRM</name>
<evidence type="ECO:0000256" key="7">
    <source>
        <dbReference type="ARBA" id="ARBA00022989"/>
    </source>
</evidence>
<dbReference type="GO" id="GO:0009401">
    <property type="term" value="P:phosphoenolpyruvate-dependent sugar phosphotransferase system"/>
    <property type="evidence" value="ECO:0007669"/>
    <property type="project" value="UniProtKB-KW"/>
</dbReference>
<dbReference type="PANTHER" id="PTHR30505">
    <property type="entry name" value="FRUCTOSE-LIKE PERMEASE"/>
    <property type="match status" value="1"/>
</dbReference>
<keyword evidence="13" id="KW-1185">Reference proteome</keyword>